<dbReference type="SMART" id="SM00393">
    <property type="entry name" value="R3H"/>
    <property type="match status" value="1"/>
</dbReference>
<evidence type="ECO:0000313" key="5">
    <source>
        <dbReference type="Proteomes" id="UP000515163"/>
    </source>
</evidence>
<feature type="region of interest" description="Disordered" evidence="2">
    <location>
        <begin position="271"/>
        <end position="372"/>
    </location>
</feature>
<keyword evidence="5" id="KW-1185">Reference proteome</keyword>
<evidence type="ECO:0000259" key="3">
    <source>
        <dbReference type="PROSITE" id="PS51061"/>
    </source>
</evidence>
<dbReference type="GeneID" id="116307803"/>
<dbReference type="PANTHER" id="PTHR15672">
    <property type="entry name" value="CAMP-REGULATED PHOSPHOPROTEIN 21 RELATED R3H DOMAIN CONTAINING PROTEIN"/>
    <property type="match status" value="1"/>
</dbReference>
<proteinExistence type="predicted"/>
<accession>A0A6P8J2X5</accession>
<dbReference type="GO" id="GO:0003676">
    <property type="term" value="F:nucleic acid binding"/>
    <property type="evidence" value="ECO:0007669"/>
    <property type="project" value="UniProtKB-UniRule"/>
</dbReference>
<feature type="region of interest" description="Disordered" evidence="2">
    <location>
        <begin position="1050"/>
        <end position="1074"/>
    </location>
</feature>
<feature type="domain" description="R3H" evidence="3">
    <location>
        <begin position="194"/>
        <end position="257"/>
    </location>
</feature>
<organism evidence="5 8">
    <name type="scientific">Actinia tenebrosa</name>
    <name type="common">Australian red waratah sea anemone</name>
    <dbReference type="NCBI Taxonomy" id="6105"/>
    <lineage>
        <taxon>Eukaryota</taxon>
        <taxon>Metazoa</taxon>
        <taxon>Cnidaria</taxon>
        <taxon>Anthozoa</taxon>
        <taxon>Hexacorallia</taxon>
        <taxon>Actiniaria</taxon>
        <taxon>Actiniidae</taxon>
        <taxon>Actinia</taxon>
    </lineage>
</organism>
<dbReference type="RefSeq" id="XP_031573984.1">
    <property type="nucleotide sequence ID" value="XM_031718124.1"/>
</dbReference>
<dbReference type="Gene3D" id="3.30.1370.50">
    <property type="entry name" value="R3H-like domain"/>
    <property type="match status" value="1"/>
</dbReference>
<dbReference type="RefSeq" id="XP_031573983.1">
    <property type="nucleotide sequence ID" value="XM_031718123.1"/>
</dbReference>
<evidence type="ECO:0000259" key="4">
    <source>
        <dbReference type="PROSITE" id="PS51673"/>
    </source>
</evidence>
<dbReference type="PANTHER" id="PTHR15672:SF8">
    <property type="entry name" value="PROTEIN ENCORE"/>
    <property type="match status" value="1"/>
</dbReference>
<dbReference type="AlphaFoldDB" id="A0A6P8J2X5"/>
<feature type="region of interest" description="Disordered" evidence="2">
    <location>
        <begin position="146"/>
        <end position="171"/>
    </location>
</feature>
<evidence type="ECO:0000313" key="8">
    <source>
        <dbReference type="RefSeq" id="XP_031573982.1"/>
    </source>
</evidence>
<feature type="region of interest" description="Disordered" evidence="2">
    <location>
        <begin position="935"/>
        <end position="988"/>
    </location>
</feature>
<evidence type="ECO:0000256" key="1">
    <source>
        <dbReference type="ARBA" id="ARBA00022553"/>
    </source>
</evidence>
<evidence type="ECO:0000313" key="10">
    <source>
        <dbReference type="RefSeq" id="XP_031573984.1"/>
    </source>
</evidence>
<keyword evidence="1" id="KW-0597">Phosphoprotein</keyword>
<feature type="region of interest" description="Disordered" evidence="2">
    <location>
        <begin position="601"/>
        <end position="648"/>
    </location>
</feature>
<gene>
    <name evidence="6 7 8 9 10" type="primary">LOC116307803</name>
</gene>
<sequence length="1074" mass="117065">MDKGLSQDSSSQDMTKLQNNHSPDNSSIATVTTAEVSSAETTESPRQQPQAVTMATDIPSVSYSTVHVQQSQAISGMRTLLLPKAASEPSPHNPRKTLVRSAAVRSTPSPPLPNEEATEAPTPQTVTNTSFDSYIYQSSDNEVLRETTMSRQESLGRTSKQGSFSRDNSFEYTDSTGTDLHEFIVKTLRNPRDRKFVLKLEHDFLNFIQDPMIIFIKYPPMTSYYRMIVHRVAAFFGMEHNVDQQTGKSVIINRSINTRIPEQRFADLVSLSREESEDSEGSMPRAILRRQNTPSGESTPPKVDSPSNTSLGMEDKRSKSIEQRVEEYHKARERIFNQDSFSSQSSQSSKGDPSDMPQTQILTRDDPDIITQELPREQVVRKYKSQSFDNERTMDKRASSASGIRIMSNKMMTRSYSSPGASATAFAAAEHMSKGSGSPKGSRLPLTSYTMPVSGVQYWTPEGVPFVPVQGGEVQMVQTQGMPAGMQGGMVPVMTAGGPSQGNVMWSVPSDSLQQGMMLINPNAAVGPDGNPMFIVQSPYQPMVMKSGNNPGYAQQPQQHRQQQQPMPQGATMSPQGGQVVVPQYVGGVQPSMYMVQQPNRSHYGQQQGTDSPTQSQWTVSAQPMTSPSYRDLSNQFTNMSVSGQPQEVDQTMQQGMIGGGDSGVVASSTTTPPLYVASVSQASGSGQAGQVQYMMMPPQGMHPHQPLHSMVGQPVHSHMVPQAMQQGTSSQQNQAFVVTAQTPYSPSTYQPTYGFSKDGTILQHQRSQSPPTPPQTSSPVLATPYNQSIAANSLSNQQVQNTQYHNTSHSQSQVLRPMVPVVVAGAHPVQVGAPVIPGNQPGQMQAQGGTIHYPQHVVQVPAPFHPPGQNRMYNLDRRTQKSSDLYTAESAMMAGQGGSAMGQVAVTQYGEPMGMVAGERGHYTQYYQAQRFNPTQGGSIQGAQHQQYSKHKSKQYHKKKDSPREQSSLKRQGSKSSDTENSSGGGTVLEIYNMIGGVKDHEADIFDELISKGARIKRPSDNSPSSGETLRAVFTSAADAEQALAQINSPNFKLRLPGSSSTTDNNSQVQSNP</sequence>
<evidence type="ECO:0000256" key="2">
    <source>
        <dbReference type="SAM" id="MobiDB-lite"/>
    </source>
</evidence>
<dbReference type="Pfam" id="PF01424">
    <property type="entry name" value="R3H"/>
    <property type="match status" value="1"/>
</dbReference>
<dbReference type="RefSeq" id="XP_031573979.1">
    <property type="nucleotide sequence ID" value="XM_031718119.1"/>
</dbReference>
<evidence type="ECO:0000313" key="7">
    <source>
        <dbReference type="RefSeq" id="XP_031573980.1"/>
    </source>
</evidence>
<dbReference type="Proteomes" id="UP000515163">
    <property type="component" value="Unplaced"/>
</dbReference>
<dbReference type="RefSeq" id="XP_031573982.1">
    <property type="nucleotide sequence ID" value="XM_031718122.1"/>
</dbReference>
<feature type="region of interest" description="Disordered" evidence="2">
    <location>
        <begin position="1"/>
        <end position="52"/>
    </location>
</feature>
<feature type="region of interest" description="Disordered" evidence="2">
    <location>
        <begin position="84"/>
        <end position="127"/>
    </location>
</feature>
<protein>
    <submittedName>
        <fullName evidence="6 7">cAMP-regulated phosphoprotein 21-like</fullName>
    </submittedName>
</protein>
<feature type="compositionally biased region" description="Basic and acidic residues" evidence="2">
    <location>
        <begin position="313"/>
        <end position="336"/>
    </location>
</feature>
<feature type="compositionally biased region" description="Low complexity" evidence="2">
    <location>
        <begin position="555"/>
        <end position="578"/>
    </location>
</feature>
<evidence type="ECO:0000313" key="9">
    <source>
        <dbReference type="RefSeq" id="XP_031573983.1"/>
    </source>
</evidence>
<dbReference type="OrthoDB" id="278430at2759"/>
<dbReference type="RefSeq" id="XP_031573980.1">
    <property type="nucleotide sequence ID" value="XM_031718120.1"/>
</dbReference>
<evidence type="ECO:0000313" key="6">
    <source>
        <dbReference type="RefSeq" id="XP_031573979.1"/>
    </source>
</evidence>
<dbReference type="SUPFAM" id="SSF82708">
    <property type="entry name" value="R3H domain"/>
    <property type="match status" value="1"/>
</dbReference>
<dbReference type="InterPro" id="IPR001374">
    <property type="entry name" value="R3H_dom"/>
</dbReference>
<dbReference type="Pfam" id="PF12752">
    <property type="entry name" value="SUZ"/>
    <property type="match status" value="1"/>
</dbReference>
<dbReference type="PROSITE" id="PS51673">
    <property type="entry name" value="SUZ"/>
    <property type="match status" value="1"/>
</dbReference>
<name>A0A6P8J2X5_ACTTE</name>
<feature type="region of interest" description="Disordered" evidence="2">
    <location>
        <begin position="545"/>
        <end position="578"/>
    </location>
</feature>
<feature type="compositionally biased region" description="Polar residues" evidence="2">
    <location>
        <begin position="1059"/>
        <end position="1074"/>
    </location>
</feature>
<feature type="compositionally biased region" description="Low complexity" evidence="2">
    <location>
        <begin position="338"/>
        <end position="355"/>
    </location>
</feature>
<dbReference type="CDD" id="cd02642">
    <property type="entry name" value="R3H_encore_like"/>
    <property type="match status" value="1"/>
</dbReference>
<dbReference type="InterPro" id="IPR036867">
    <property type="entry name" value="R3H_dom_sf"/>
</dbReference>
<feature type="compositionally biased region" description="Polar residues" evidence="2">
    <location>
        <begin position="970"/>
        <end position="983"/>
    </location>
</feature>
<feature type="compositionally biased region" description="Polar residues" evidence="2">
    <location>
        <begin position="1"/>
        <end position="25"/>
    </location>
</feature>
<feature type="domain" description="SUZ" evidence="4">
    <location>
        <begin position="259"/>
        <end position="340"/>
    </location>
</feature>
<reference evidence="6 7" key="1">
    <citation type="submission" date="2025-04" db="UniProtKB">
        <authorList>
            <consortium name="RefSeq"/>
        </authorList>
    </citation>
    <scope>IDENTIFICATION</scope>
    <source>
        <tissue evidence="6 7">Tentacle</tissue>
    </source>
</reference>
<dbReference type="InterPro" id="IPR051937">
    <property type="entry name" value="R3H_domain_containing"/>
</dbReference>
<feature type="region of interest" description="Disordered" evidence="2">
    <location>
        <begin position="763"/>
        <end position="783"/>
    </location>
</feature>
<dbReference type="PROSITE" id="PS51061">
    <property type="entry name" value="R3H"/>
    <property type="match status" value="1"/>
</dbReference>
<dbReference type="InterPro" id="IPR024771">
    <property type="entry name" value="SUZ"/>
</dbReference>
<feature type="compositionally biased region" description="Polar residues" evidence="2">
    <location>
        <begin position="935"/>
        <end position="944"/>
    </location>
</feature>
<feature type="compositionally biased region" description="Basic residues" evidence="2">
    <location>
        <begin position="949"/>
        <end position="962"/>
    </location>
</feature>
<dbReference type="KEGG" id="aten:116307803"/>
<feature type="compositionally biased region" description="Low complexity" evidence="2">
    <location>
        <begin position="26"/>
        <end position="44"/>
    </location>
</feature>